<protein>
    <submittedName>
        <fullName evidence="1">Hydrolase of the HAD superfamily</fullName>
    </submittedName>
</protein>
<dbReference type="SFLD" id="SFLDS00003">
    <property type="entry name" value="Haloacid_Dehalogenase"/>
    <property type="match status" value="1"/>
</dbReference>
<organism evidence="1 2">
    <name type="scientific">Streptosporangium lutulentum</name>
    <dbReference type="NCBI Taxonomy" id="1461250"/>
    <lineage>
        <taxon>Bacteria</taxon>
        <taxon>Bacillati</taxon>
        <taxon>Actinomycetota</taxon>
        <taxon>Actinomycetes</taxon>
        <taxon>Streptosporangiales</taxon>
        <taxon>Streptosporangiaceae</taxon>
        <taxon>Streptosporangium</taxon>
    </lineage>
</organism>
<comment type="caution">
    <text evidence="1">The sequence shown here is derived from an EMBL/GenBank/DDBJ whole genome shotgun (WGS) entry which is preliminary data.</text>
</comment>
<accession>A0ABT9QEF2</accession>
<dbReference type="PANTHER" id="PTHR43611:SF3">
    <property type="entry name" value="FLAVIN MONONUCLEOTIDE HYDROLASE 1, CHLOROPLATIC"/>
    <property type="match status" value="1"/>
</dbReference>
<dbReference type="RefSeq" id="WP_307559307.1">
    <property type="nucleotide sequence ID" value="NZ_JAUSQU010000001.1"/>
</dbReference>
<dbReference type="InterPro" id="IPR023214">
    <property type="entry name" value="HAD_sf"/>
</dbReference>
<dbReference type="PANTHER" id="PTHR43611">
    <property type="entry name" value="ALPHA-D-GLUCOSE 1-PHOSPHATE PHOSPHATASE"/>
    <property type="match status" value="1"/>
</dbReference>
<dbReference type="EMBL" id="JAUSQU010000001">
    <property type="protein sequence ID" value="MDP9844444.1"/>
    <property type="molecule type" value="Genomic_DNA"/>
</dbReference>
<dbReference type="Proteomes" id="UP001225356">
    <property type="component" value="Unassembled WGS sequence"/>
</dbReference>
<dbReference type="NCBIfam" id="TIGR01509">
    <property type="entry name" value="HAD-SF-IA-v3"/>
    <property type="match status" value="1"/>
</dbReference>
<dbReference type="InterPro" id="IPR006439">
    <property type="entry name" value="HAD-SF_hydro_IA"/>
</dbReference>
<sequence length="202" mass="21718">MSFDALLCDLDGVIRLYQPDGLADVERVHGLAEGTVTRIAFAPPLLTQAVTGVISDEQWQTRIAATLERQGTPPSAARELATAFVDAPHRIDHEVLELLAVARRRLPVVLVTNGTTRLESDLLALGLADAVDAVVNSARVGVAKPDARIYEIAAERAGIPAERCLFVDDSPTNVEAARAMGMSGIVYRERADLAHVIHPLAR</sequence>
<name>A0ABT9QEF2_9ACTN</name>
<dbReference type="Gene3D" id="3.40.50.1000">
    <property type="entry name" value="HAD superfamily/HAD-like"/>
    <property type="match status" value="1"/>
</dbReference>
<gene>
    <name evidence="1" type="ORF">J2853_003655</name>
</gene>
<evidence type="ECO:0000313" key="2">
    <source>
        <dbReference type="Proteomes" id="UP001225356"/>
    </source>
</evidence>
<reference evidence="1 2" key="1">
    <citation type="submission" date="2023-07" db="EMBL/GenBank/DDBJ databases">
        <title>Sequencing the genomes of 1000 actinobacteria strains.</title>
        <authorList>
            <person name="Klenk H.-P."/>
        </authorList>
    </citation>
    <scope>NUCLEOTIDE SEQUENCE [LARGE SCALE GENOMIC DNA]</scope>
    <source>
        <strain evidence="1 2">DSM 46740</strain>
    </source>
</reference>
<dbReference type="SFLD" id="SFLDG01129">
    <property type="entry name" value="C1.5:_HAD__Beta-PGM__Phosphata"/>
    <property type="match status" value="1"/>
</dbReference>
<dbReference type="NCBIfam" id="TIGR01549">
    <property type="entry name" value="HAD-SF-IA-v1"/>
    <property type="match status" value="1"/>
</dbReference>
<dbReference type="InterPro" id="IPR036412">
    <property type="entry name" value="HAD-like_sf"/>
</dbReference>
<evidence type="ECO:0000313" key="1">
    <source>
        <dbReference type="EMBL" id="MDP9844444.1"/>
    </source>
</evidence>
<proteinExistence type="predicted"/>
<dbReference type="GO" id="GO:0016787">
    <property type="term" value="F:hydrolase activity"/>
    <property type="evidence" value="ECO:0007669"/>
    <property type="project" value="UniProtKB-KW"/>
</dbReference>
<keyword evidence="1" id="KW-0378">Hydrolase</keyword>
<keyword evidence="2" id="KW-1185">Reference proteome</keyword>
<dbReference type="SUPFAM" id="SSF56784">
    <property type="entry name" value="HAD-like"/>
    <property type="match status" value="1"/>
</dbReference>
<dbReference type="Pfam" id="PF00702">
    <property type="entry name" value="Hydrolase"/>
    <property type="match status" value="1"/>
</dbReference>